<dbReference type="Proteomes" id="UP001589810">
    <property type="component" value="Unassembled WGS sequence"/>
</dbReference>
<dbReference type="PROSITE" id="PS51257">
    <property type="entry name" value="PROKAR_LIPOPROTEIN"/>
    <property type="match status" value="1"/>
</dbReference>
<feature type="region of interest" description="Disordered" evidence="1">
    <location>
        <begin position="26"/>
        <end position="52"/>
    </location>
</feature>
<organism evidence="3 4">
    <name type="scientific">Kutzneria chonburiensis</name>
    <dbReference type="NCBI Taxonomy" id="1483604"/>
    <lineage>
        <taxon>Bacteria</taxon>
        <taxon>Bacillati</taxon>
        <taxon>Actinomycetota</taxon>
        <taxon>Actinomycetes</taxon>
        <taxon>Pseudonocardiales</taxon>
        <taxon>Pseudonocardiaceae</taxon>
        <taxon>Kutzneria</taxon>
    </lineage>
</organism>
<sequence>MRHHTLKIGFVAAALIAVATACSTPPSVGGTPAPQTTGVNAEGKLPSGAPHVAKPLDVSRAQATPCITLTAAQISALGIVATGKSSQSAVGPACDWADTSATPSPMSIGIRFVTNSTGGLSSLYVQAESLKKVGGYFEPIDPIQGYPALLYSQYDDRKARTNAGCNLGIGVSDTLQIAVGVVVGAPSSQSDPCTIDKKAADMIMTNLKAGS</sequence>
<evidence type="ECO:0000256" key="2">
    <source>
        <dbReference type="SAM" id="SignalP"/>
    </source>
</evidence>
<evidence type="ECO:0000256" key="1">
    <source>
        <dbReference type="SAM" id="MobiDB-lite"/>
    </source>
</evidence>
<protein>
    <submittedName>
        <fullName evidence="3">DUF3558 domain-containing protein</fullName>
    </submittedName>
</protein>
<proteinExistence type="predicted"/>
<comment type="caution">
    <text evidence="3">The sequence shown here is derived from an EMBL/GenBank/DDBJ whole genome shotgun (WGS) entry which is preliminary data.</text>
</comment>
<dbReference type="Pfam" id="PF12079">
    <property type="entry name" value="DUF3558"/>
    <property type="match status" value="1"/>
</dbReference>
<name>A0ABV6MZA9_9PSEU</name>
<dbReference type="InterPro" id="IPR024520">
    <property type="entry name" value="DUF3558"/>
</dbReference>
<dbReference type="EMBL" id="JBHLUD010000009">
    <property type="protein sequence ID" value="MFC0545489.1"/>
    <property type="molecule type" value="Genomic_DNA"/>
</dbReference>
<feature type="chain" id="PRO_5046398018" evidence="2">
    <location>
        <begin position="24"/>
        <end position="211"/>
    </location>
</feature>
<keyword evidence="2" id="KW-0732">Signal</keyword>
<evidence type="ECO:0000313" key="4">
    <source>
        <dbReference type="Proteomes" id="UP001589810"/>
    </source>
</evidence>
<dbReference type="RefSeq" id="WP_273934470.1">
    <property type="nucleotide sequence ID" value="NZ_CP097263.1"/>
</dbReference>
<feature type="signal peptide" evidence="2">
    <location>
        <begin position="1"/>
        <end position="23"/>
    </location>
</feature>
<evidence type="ECO:0000313" key="3">
    <source>
        <dbReference type="EMBL" id="MFC0545489.1"/>
    </source>
</evidence>
<keyword evidence="4" id="KW-1185">Reference proteome</keyword>
<reference evidence="3 4" key="1">
    <citation type="submission" date="2024-09" db="EMBL/GenBank/DDBJ databases">
        <authorList>
            <person name="Sun Q."/>
            <person name="Mori K."/>
        </authorList>
    </citation>
    <scope>NUCLEOTIDE SEQUENCE [LARGE SCALE GENOMIC DNA]</scope>
    <source>
        <strain evidence="3 4">TBRC 1432</strain>
    </source>
</reference>
<gene>
    <name evidence="3" type="ORF">ACFFH7_28530</name>
</gene>
<accession>A0ABV6MZA9</accession>